<gene>
    <name evidence="4" type="ORF">A1O3_01820</name>
</gene>
<dbReference type="RefSeq" id="XP_007730153.1">
    <property type="nucleotide sequence ID" value="XM_007731963.1"/>
</dbReference>
<dbReference type="Proteomes" id="UP000019478">
    <property type="component" value="Unassembled WGS sequence"/>
</dbReference>
<dbReference type="InterPro" id="IPR002347">
    <property type="entry name" value="SDR_fam"/>
</dbReference>
<proteinExistence type="inferred from homology"/>
<evidence type="ECO:0000256" key="1">
    <source>
        <dbReference type="ARBA" id="ARBA00006484"/>
    </source>
</evidence>
<dbReference type="PANTHER" id="PTHR24320">
    <property type="entry name" value="RETINOL DEHYDROGENASE"/>
    <property type="match status" value="1"/>
</dbReference>
<dbReference type="GO" id="GO:0016491">
    <property type="term" value="F:oxidoreductase activity"/>
    <property type="evidence" value="ECO:0007669"/>
    <property type="project" value="UniProtKB-KW"/>
</dbReference>
<sequence length="337" mass="36768">MVSRLRMFWGQSFRLPPPPLTEKNLPDQTGKVFIITGANSGVGYELSRILYVHNATVYVAARSESKGKDAIAAIAKLHPESKGRLEFLFLDLSDLNTIKSSVDDFLRREDKLHWLNNNAGVMVPPSGSRGAQGIDLSYQTNILGPFLFTKLLLPVLRRTAKLEADTPGADAGSVRVSWASSLSMYLESPAGGVKWKTQAQGDVTLDDSIGSRPVYGTSKAANFLLANEFAKRFGSRDGVLHNAYNPGNLATNLGRHLDPISAWVIGFLVYPPILGAYTELYAGLSPDLTIANDQGVCIVPWGRRLATRPDIQAELGKEGGNAEKLFDWCDRVTSEFA</sequence>
<dbReference type="HOGENOM" id="CLU_010194_44_6_1"/>
<dbReference type="EMBL" id="AMGY01000002">
    <property type="protein sequence ID" value="EXJ88756.1"/>
    <property type="molecule type" value="Genomic_DNA"/>
</dbReference>
<dbReference type="SUPFAM" id="SSF51735">
    <property type="entry name" value="NAD(P)-binding Rossmann-fold domains"/>
    <property type="match status" value="1"/>
</dbReference>
<organism evidence="4 5">
    <name type="scientific">Capronia epimyces CBS 606.96</name>
    <dbReference type="NCBI Taxonomy" id="1182542"/>
    <lineage>
        <taxon>Eukaryota</taxon>
        <taxon>Fungi</taxon>
        <taxon>Dikarya</taxon>
        <taxon>Ascomycota</taxon>
        <taxon>Pezizomycotina</taxon>
        <taxon>Eurotiomycetes</taxon>
        <taxon>Chaetothyriomycetidae</taxon>
        <taxon>Chaetothyriales</taxon>
        <taxon>Herpotrichiellaceae</taxon>
        <taxon>Capronia</taxon>
    </lineage>
</organism>
<comment type="similarity">
    <text evidence="1">Belongs to the short-chain dehydrogenases/reductases (SDR) family.</text>
</comment>
<accession>W9YHL2</accession>
<dbReference type="Pfam" id="PF00106">
    <property type="entry name" value="adh_short"/>
    <property type="match status" value="1"/>
</dbReference>
<evidence type="ECO:0000313" key="4">
    <source>
        <dbReference type="EMBL" id="EXJ88756.1"/>
    </source>
</evidence>
<dbReference type="PANTHER" id="PTHR24320:SF236">
    <property type="entry name" value="SHORT-CHAIN DEHYDROGENASE-RELATED"/>
    <property type="match status" value="1"/>
</dbReference>
<dbReference type="AlphaFoldDB" id="W9YHL2"/>
<evidence type="ECO:0000256" key="3">
    <source>
        <dbReference type="ARBA" id="ARBA00023002"/>
    </source>
</evidence>
<dbReference type="Gene3D" id="3.40.50.720">
    <property type="entry name" value="NAD(P)-binding Rossmann-like Domain"/>
    <property type="match status" value="1"/>
</dbReference>
<keyword evidence="5" id="KW-1185">Reference proteome</keyword>
<protein>
    <recommendedName>
        <fullName evidence="6">Alcohol dehydrogenase</fullName>
    </recommendedName>
</protein>
<dbReference type="PRINTS" id="PR00081">
    <property type="entry name" value="GDHRDH"/>
</dbReference>
<comment type="caution">
    <text evidence="4">The sequence shown here is derived from an EMBL/GenBank/DDBJ whole genome shotgun (WGS) entry which is preliminary data.</text>
</comment>
<dbReference type="GeneID" id="19165953"/>
<evidence type="ECO:0008006" key="6">
    <source>
        <dbReference type="Google" id="ProtNLM"/>
    </source>
</evidence>
<dbReference type="InterPro" id="IPR036291">
    <property type="entry name" value="NAD(P)-bd_dom_sf"/>
</dbReference>
<name>W9YHL2_9EURO</name>
<reference evidence="4 5" key="1">
    <citation type="submission" date="2013-03" db="EMBL/GenBank/DDBJ databases">
        <title>The Genome Sequence of Capronia epimyces CBS 606.96.</title>
        <authorList>
            <consortium name="The Broad Institute Genomics Platform"/>
            <person name="Cuomo C."/>
            <person name="de Hoog S."/>
            <person name="Gorbushina A."/>
            <person name="Walker B."/>
            <person name="Young S.K."/>
            <person name="Zeng Q."/>
            <person name="Gargeya S."/>
            <person name="Fitzgerald M."/>
            <person name="Haas B."/>
            <person name="Abouelleil A."/>
            <person name="Allen A.W."/>
            <person name="Alvarado L."/>
            <person name="Arachchi H.M."/>
            <person name="Berlin A.M."/>
            <person name="Chapman S.B."/>
            <person name="Gainer-Dewar J."/>
            <person name="Goldberg J."/>
            <person name="Griggs A."/>
            <person name="Gujja S."/>
            <person name="Hansen M."/>
            <person name="Howarth C."/>
            <person name="Imamovic A."/>
            <person name="Ireland A."/>
            <person name="Larimer J."/>
            <person name="McCowan C."/>
            <person name="Murphy C."/>
            <person name="Pearson M."/>
            <person name="Poon T.W."/>
            <person name="Priest M."/>
            <person name="Roberts A."/>
            <person name="Saif S."/>
            <person name="Shea T."/>
            <person name="Sisk P."/>
            <person name="Sykes S."/>
            <person name="Wortman J."/>
            <person name="Nusbaum C."/>
            <person name="Birren B."/>
        </authorList>
    </citation>
    <scope>NUCLEOTIDE SEQUENCE [LARGE SCALE GENOMIC DNA]</scope>
    <source>
        <strain evidence="4 5">CBS 606.96</strain>
    </source>
</reference>
<dbReference type="eggNOG" id="KOG1208">
    <property type="taxonomic scope" value="Eukaryota"/>
</dbReference>
<dbReference type="STRING" id="1182542.W9YHL2"/>
<keyword evidence="2" id="KW-0521">NADP</keyword>
<evidence type="ECO:0000256" key="2">
    <source>
        <dbReference type="ARBA" id="ARBA00022857"/>
    </source>
</evidence>
<dbReference type="OrthoDB" id="191139at2759"/>
<evidence type="ECO:0000313" key="5">
    <source>
        <dbReference type="Proteomes" id="UP000019478"/>
    </source>
</evidence>
<keyword evidence="3" id="KW-0560">Oxidoreductase</keyword>